<dbReference type="HOGENOM" id="CLU_298317_0_0_1"/>
<keyword evidence="3" id="KW-1185">Reference proteome</keyword>
<feature type="compositionally biased region" description="Polar residues" evidence="1">
    <location>
        <begin position="370"/>
        <end position="381"/>
    </location>
</feature>
<feature type="compositionally biased region" description="Low complexity" evidence="1">
    <location>
        <begin position="684"/>
        <end position="696"/>
    </location>
</feature>
<feature type="compositionally biased region" description="Polar residues" evidence="1">
    <location>
        <begin position="137"/>
        <end position="147"/>
    </location>
</feature>
<feature type="compositionally biased region" description="Basic and acidic residues" evidence="1">
    <location>
        <begin position="319"/>
        <end position="365"/>
    </location>
</feature>
<feature type="compositionally biased region" description="Basic residues" evidence="1">
    <location>
        <begin position="538"/>
        <end position="548"/>
    </location>
</feature>
<accession>E9GU10</accession>
<dbReference type="OMA" id="HANTRWD"/>
<evidence type="ECO:0000313" key="2">
    <source>
        <dbReference type="EMBL" id="EFX77053.1"/>
    </source>
</evidence>
<reference evidence="2 3" key="1">
    <citation type="journal article" date="2011" name="Science">
        <title>The ecoresponsive genome of Daphnia pulex.</title>
        <authorList>
            <person name="Colbourne J.K."/>
            <person name="Pfrender M.E."/>
            <person name="Gilbert D."/>
            <person name="Thomas W.K."/>
            <person name="Tucker A."/>
            <person name="Oakley T.H."/>
            <person name="Tokishita S."/>
            <person name="Aerts A."/>
            <person name="Arnold G.J."/>
            <person name="Basu M.K."/>
            <person name="Bauer D.J."/>
            <person name="Caceres C.E."/>
            <person name="Carmel L."/>
            <person name="Casola C."/>
            <person name="Choi J.H."/>
            <person name="Detter J.C."/>
            <person name="Dong Q."/>
            <person name="Dusheyko S."/>
            <person name="Eads B.D."/>
            <person name="Frohlich T."/>
            <person name="Geiler-Samerotte K.A."/>
            <person name="Gerlach D."/>
            <person name="Hatcher P."/>
            <person name="Jogdeo S."/>
            <person name="Krijgsveld J."/>
            <person name="Kriventseva E.V."/>
            <person name="Kultz D."/>
            <person name="Laforsch C."/>
            <person name="Lindquist E."/>
            <person name="Lopez J."/>
            <person name="Manak J.R."/>
            <person name="Muller J."/>
            <person name="Pangilinan J."/>
            <person name="Patwardhan R.P."/>
            <person name="Pitluck S."/>
            <person name="Pritham E.J."/>
            <person name="Rechtsteiner A."/>
            <person name="Rho M."/>
            <person name="Rogozin I.B."/>
            <person name="Sakarya O."/>
            <person name="Salamov A."/>
            <person name="Schaack S."/>
            <person name="Shapiro H."/>
            <person name="Shiga Y."/>
            <person name="Skalitzky C."/>
            <person name="Smith Z."/>
            <person name="Souvorov A."/>
            <person name="Sung W."/>
            <person name="Tang Z."/>
            <person name="Tsuchiya D."/>
            <person name="Tu H."/>
            <person name="Vos H."/>
            <person name="Wang M."/>
            <person name="Wolf Y.I."/>
            <person name="Yamagata H."/>
            <person name="Yamada T."/>
            <person name="Ye Y."/>
            <person name="Shaw J.R."/>
            <person name="Andrews J."/>
            <person name="Crease T.J."/>
            <person name="Tang H."/>
            <person name="Lucas S.M."/>
            <person name="Robertson H.M."/>
            <person name="Bork P."/>
            <person name="Koonin E.V."/>
            <person name="Zdobnov E.M."/>
            <person name="Grigoriev I.V."/>
            <person name="Lynch M."/>
            <person name="Boore J.L."/>
        </authorList>
    </citation>
    <scope>NUCLEOTIDE SEQUENCE [LARGE SCALE GENOMIC DNA]</scope>
</reference>
<dbReference type="AlphaFoldDB" id="E9GU10"/>
<protein>
    <submittedName>
        <fullName evidence="2">Uncharacterized protein</fullName>
    </submittedName>
</protein>
<feature type="compositionally biased region" description="Low complexity" evidence="1">
    <location>
        <begin position="846"/>
        <end position="868"/>
    </location>
</feature>
<feature type="region of interest" description="Disordered" evidence="1">
    <location>
        <begin position="677"/>
        <end position="698"/>
    </location>
</feature>
<proteinExistence type="predicted"/>
<dbReference type="Proteomes" id="UP000000305">
    <property type="component" value="Unassembled WGS sequence"/>
</dbReference>
<feature type="compositionally biased region" description="Basic residues" evidence="1">
    <location>
        <begin position="196"/>
        <end position="217"/>
    </location>
</feature>
<dbReference type="OrthoDB" id="21449at2759"/>
<feature type="compositionally biased region" description="Polar residues" evidence="1">
    <location>
        <begin position="575"/>
        <end position="593"/>
    </location>
</feature>
<feature type="compositionally biased region" description="Low complexity" evidence="1">
    <location>
        <begin position="82"/>
        <end position="96"/>
    </location>
</feature>
<organism evidence="2 3">
    <name type="scientific">Daphnia pulex</name>
    <name type="common">Water flea</name>
    <dbReference type="NCBI Taxonomy" id="6669"/>
    <lineage>
        <taxon>Eukaryota</taxon>
        <taxon>Metazoa</taxon>
        <taxon>Ecdysozoa</taxon>
        <taxon>Arthropoda</taxon>
        <taxon>Crustacea</taxon>
        <taxon>Branchiopoda</taxon>
        <taxon>Diplostraca</taxon>
        <taxon>Cladocera</taxon>
        <taxon>Anomopoda</taxon>
        <taxon>Daphniidae</taxon>
        <taxon>Daphnia</taxon>
    </lineage>
</organism>
<feature type="compositionally biased region" description="Acidic residues" evidence="1">
    <location>
        <begin position="524"/>
        <end position="533"/>
    </location>
</feature>
<gene>
    <name evidence="2" type="ORF">DAPPUDRAFT_306010</name>
</gene>
<feature type="compositionally biased region" description="Polar residues" evidence="1">
    <location>
        <begin position="549"/>
        <end position="563"/>
    </location>
</feature>
<dbReference type="InParanoid" id="E9GU10"/>
<sequence length="1008" mass="110607">MAEEEGPESRQVTLGQDANGFTYLHFPAVSGSDIRVYRQKTYDVEDDPIWGPIVAERREAEEERIREEELKAAELKKRKRVSAASKRNSNTPAKKSTPAKKKPAAARTPVVNTTPAPQRKRGSTADERPSRIGTRVSPRTLQRQTGLTLYKDTSSESEDDADSNEASEISEEPADDKEMEVEEEISEPPVGVAKVAQRKKRGRRTRGRKKPVKKKLQKIVEEPEEVVDKDSVVEEESKTKMETEDESKEKIEKEDESLVKEEDEEVAVKEANEDVVSKEEESPKLEKDVERVEELGDAKDNDDKIDDETKRSSPLPDGEPSKMETEENETKELATKEEPKEEETTKSEIKEEPEEEKTALAKVEEGGTLGTTQRFTVSQLLQKLAPTGEPEESLPASEIPSTVEPESKSICVPDPDRASYDPYFFELIISSVEELQEWINRFSDPNEDDKPRPRCEIKLREHLQSLLEEAQPLASDQQQANQKISQQLWKEWEQYRCSSSNPRQSADVAEQSYHNEDSGASESDGTEPEDGSDDGVRHSRRLRVKRNLHTVNGSHQSTRSSSPMDEEPATKQNRKSSYNFDPSWDSDPNSTPETPVGRKRSNYVPEMKNPGFWIGRRVTRATAEFVGVPEESASPPQQPQNSQLVTTSTIEKSPPPGVQSGQLADQLRQLRRQQALLSSNDPRPGGSSVSSPNGSPAIYFPSKDGQLVRITNPKAAGFLTQLKVNRPLQSAPSPIAAQPRRILIQQRPPQHLQKPGGSPVAPVSIDITQLVTQAVQSGLIVTHEPRSLSFDMGHHGHFMVTAQMTPAGPKVISASPLPRKVKIATNVPAPESIPPVLTSPDPASEVPAVPESTSASSAVSESVPAVPTELNPPTSVAHELNPPVVPASTGPTTIATDIPIESTPPAVTPSLVTSAITPKANGSPAVSKQILITDPRQSNIISADILRSVAGPEAVGARLTIVKEGNAKMLTLILSNGEIRRLTNSQVQQIQAAVRNKTKPSTDEAATS</sequence>
<name>E9GU10_DAPPU</name>
<feature type="region of interest" description="Disordered" evidence="1">
    <location>
        <begin position="72"/>
        <end position="415"/>
    </location>
</feature>
<evidence type="ECO:0000256" key="1">
    <source>
        <dbReference type="SAM" id="MobiDB-lite"/>
    </source>
</evidence>
<feature type="region of interest" description="Disordered" evidence="1">
    <location>
        <begin position="832"/>
        <end position="883"/>
    </location>
</feature>
<dbReference type="EMBL" id="GL732565">
    <property type="protein sequence ID" value="EFX77053.1"/>
    <property type="molecule type" value="Genomic_DNA"/>
</dbReference>
<feature type="compositionally biased region" description="Low complexity" evidence="1">
    <location>
        <begin position="629"/>
        <end position="643"/>
    </location>
</feature>
<feature type="compositionally biased region" description="Basic and acidic residues" evidence="1">
    <location>
        <begin position="218"/>
        <end position="311"/>
    </location>
</feature>
<feature type="region of interest" description="Disordered" evidence="1">
    <location>
        <begin position="499"/>
        <end position="661"/>
    </location>
</feature>
<feature type="compositionally biased region" description="Acidic residues" evidence="1">
    <location>
        <begin position="155"/>
        <end position="186"/>
    </location>
</feature>
<dbReference type="KEGG" id="dpx:DAPPUDRAFT_306010"/>
<evidence type="ECO:0000313" key="3">
    <source>
        <dbReference type="Proteomes" id="UP000000305"/>
    </source>
</evidence>